<dbReference type="EMBL" id="CAJVPU010004912">
    <property type="protein sequence ID" value="CAG8539853.1"/>
    <property type="molecule type" value="Genomic_DNA"/>
</dbReference>
<reference evidence="1" key="1">
    <citation type="submission" date="2021-06" db="EMBL/GenBank/DDBJ databases">
        <authorList>
            <person name="Kallberg Y."/>
            <person name="Tangrot J."/>
            <person name="Rosling A."/>
        </authorList>
    </citation>
    <scope>NUCLEOTIDE SEQUENCE</scope>
    <source>
        <strain evidence="1">IL203A</strain>
    </source>
</reference>
<protein>
    <submittedName>
        <fullName evidence="1">12193_t:CDS:1</fullName>
    </submittedName>
</protein>
<proteinExistence type="predicted"/>
<gene>
    <name evidence="1" type="ORF">DHETER_LOCUS4755</name>
</gene>
<evidence type="ECO:0000313" key="2">
    <source>
        <dbReference type="Proteomes" id="UP000789702"/>
    </source>
</evidence>
<keyword evidence="2" id="KW-1185">Reference proteome</keyword>
<comment type="caution">
    <text evidence="1">The sequence shown here is derived from an EMBL/GenBank/DDBJ whole genome shotgun (WGS) entry which is preliminary data.</text>
</comment>
<sequence length="53" mass="6351">MSATLIYYCREECVPHRDRGVNSHFTRTYVEKVVAEIWAILKITNYTEYNIRP</sequence>
<name>A0ACA9LQQ2_9GLOM</name>
<accession>A0ACA9LQQ2</accession>
<organism evidence="1 2">
    <name type="scientific">Dentiscutata heterogama</name>
    <dbReference type="NCBI Taxonomy" id="1316150"/>
    <lineage>
        <taxon>Eukaryota</taxon>
        <taxon>Fungi</taxon>
        <taxon>Fungi incertae sedis</taxon>
        <taxon>Mucoromycota</taxon>
        <taxon>Glomeromycotina</taxon>
        <taxon>Glomeromycetes</taxon>
        <taxon>Diversisporales</taxon>
        <taxon>Gigasporaceae</taxon>
        <taxon>Dentiscutata</taxon>
    </lineage>
</organism>
<dbReference type="Proteomes" id="UP000789702">
    <property type="component" value="Unassembled WGS sequence"/>
</dbReference>
<evidence type="ECO:0000313" key="1">
    <source>
        <dbReference type="EMBL" id="CAG8539853.1"/>
    </source>
</evidence>
<feature type="non-terminal residue" evidence="1">
    <location>
        <position position="53"/>
    </location>
</feature>